<dbReference type="Proteomes" id="UP000295444">
    <property type="component" value="Unassembled WGS sequence"/>
</dbReference>
<dbReference type="OrthoDB" id="3399677at2"/>
<accession>A0A4R6SH74</accession>
<dbReference type="RefSeq" id="WP_133849603.1">
    <property type="nucleotide sequence ID" value="NZ_SNXZ01000002.1"/>
</dbReference>
<proteinExistence type="predicted"/>
<dbReference type="AlphaFoldDB" id="A0A4R6SH74"/>
<reference evidence="1 2" key="1">
    <citation type="submission" date="2019-03" db="EMBL/GenBank/DDBJ databases">
        <title>Genomic Encyclopedia of Type Strains, Phase IV (KMG-IV): sequencing the most valuable type-strain genomes for metagenomic binning, comparative biology and taxonomic classification.</title>
        <authorList>
            <person name="Goeker M."/>
        </authorList>
    </citation>
    <scope>NUCLEOTIDE SEQUENCE [LARGE SCALE GENOMIC DNA]</scope>
    <source>
        <strain evidence="1 2">DSM 45361</strain>
    </source>
</reference>
<dbReference type="EMBL" id="SNXZ01000002">
    <property type="protein sequence ID" value="TDQ00957.1"/>
    <property type="molecule type" value="Genomic_DNA"/>
</dbReference>
<protein>
    <recommendedName>
        <fullName evidence="3">SUKH superfamily protein</fullName>
    </recommendedName>
</protein>
<evidence type="ECO:0008006" key="3">
    <source>
        <dbReference type="Google" id="ProtNLM"/>
    </source>
</evidence>
<comment type="caution">
    <text evidence="1">The sequence shown here is derived from an EMBL/GenBank/DDBJ whole genome shotgun (WGS) entry which is preliminary data.</text>
</comment>
<organism evidence="1 2">
    <name type="scientific">Labedaea rhizosphaerae</name>
    <dbReference type="NCBI Taxonomy" id="598644"/>
    <lineage>
        <taxon>Bacteria</taxon>
        <taxon>Bacillati</taxon>
        <taxon>Actinomycetota</taxon>
        <taxon>Actinomycetes</taxon>
        <taxon>Pseudonocardiales</taxon>
        <taxon>Pseudonocardiaceae</taxon>
        <taxon>Labedaea</taxon>
    </lineage>
</organism>
<gene>
    <name evidence="1" type="ORF">EV186_102823</name>
</gene>
<keyword evidence="2" id="KW-1185">Reference proteome</keyword>
<sequence length="146" mass="16284">MVSTVGELADYLVARGIATPQTLVGCTPDEVAEVRVAQRVDALPEQYEQFLLRMGRKTGDLMRGTDLRYPKVVELADEMHELVEELGWGSFIVPGSTMVAMHGGYQLYWVEPGGAAHLAEEMKENPVRSWPSLVDCLVFEADMQRK</sequence>
<evidence type="ECO:0000313" key="1">
    <source>
        <dbReference type="EMBL" id="TDQ00957.1"/>
    </source>
</evidence>
<evidence type="ECO:0000313" key="2">
    <source>
        <dbReference type="Proteomes" id="UP000295444"/>
    </source>
</evidence>
<name>A0A4R6SH74_LABRH</name>